<evidence type="ECO:0000259" key="1">
    <source>
        <dbReference type="Pfam" id="PF20209"/>
    </source>
</evidence>
<sequence length="116" mass="12874">MFTGPTLPTEEEIECTPLLVRHCNVMHSLQWLCLNHCDYSDVELSEANMSTYLDGKAPIAVVYKDRSGNKIPKGMSIFDNDEADGTIEGPCPVVVYGLIGEYLETKSINEQKTMAT</sequence>
<dbReference type="Proteomes" id="UP000217790">
    <property type="component" value="Unassembled WGS sequence"/>
</dbReference>
<accession>A0A2H3DUE8</accession>
<evidence type="ECO:0000313" key="3">
    <source>
        <dbReference type="Proteomes" id="UP000217790"/>
    </source>
</evidence>
<reference evidence="3" key="1">
    <citation type="journal article" date="2017" name="Nat. Ecol. Evol.">
        <title>Genome expansion and lineage-specific genetic innovations in the forest pathogenic fungi Armillaria.</title>
        <authorList>
            <person name="Sipos G."/>
            <person name="Prasanna A.N."/>
            <person name="Walter M.C."/>
            <person name="O'Connor E."/>
            <person name="Balint B."/>
            <person name="Krizsan K."/>
            <person name="Kiss B."/>
            <person name="Hess J."/>
            <person name="Varga T."/>
            <person name="Slot J."/>
            <person name="Riley R."/>
            <person name="Boka B."/>
            <person name="Rigling D."/>
            <person name="Barry K."/>
            <person name="Lee J."/>
            <person name="Mihaltcheva S."/>
            <person name="LaButti K."/>
            <person name="Lipzen A."/>
            <person name="Waldron R."/>
            <person name="Moloney N.M."/>
            <person name="Sperisen C."/>
            <person name="Kredics L."/>
            <person name="Vagvoelgyi C."/>
            <person name="Patrignani A."/>
            <person name="Fitzpatrick D."/>
            <person name="Nagy I."/>
            <person name="Doyle S."/>
            <person name="Anderson J.B."/>
            <person name="Grigoriev I.V."/>
            <person name="Gueldener U."/>
            <person name="Muensterkoetter M."/>
            <person name="Nagy L.G."/>
        </authorList>
    </citation>
    <scope>NUCLEOTIDE SEQUENCE [LARGE SCALE GENOMIC DNA]</scope>
    <source>
        <strain evidence="3">Ar21-2</strain>
    </source>
</reference>
<dbReference type="OrthoDB" id="3221862at2759"/>
<feature type="domain" description="DUF6570" evidence="1">
    <location>
        <begin position="1"/>
        <end position="49"/>
    </location>
</feature>
<keyword evidence="3" id="KW-1185">Reference proteome</keyword>
<organism evidence="2 3">
    <name type="scientific">Armillaria gallica</name>
    <name type="common">Bulbous honey fungus</name>
    <name type="synonym">Armillaria bulbosa</name>
    <dbReference type="NCBI Taxonomy" id="47427"/>
    <lineage>
        <taxon>Eukaryota</taxon>
        <taxon>Fungi</taxon>
        <taxon>Dikarya</taxon>
        <taxon>Basidiomycota</taxon>
        <taxon>Agaricomycotina</taxon>
        <taxon>Agaricomycetes</taxon>
        <taxon>Agaricomycetidae</taxon>
        <taxon>Agaricales</taxon>
        <taxon>Marasmiineae</taxon>
        <taxon>Physalacriaceae</taxon>
        <taxon>Armillaria</taxon>
    </lineage>
</organism>
<dbReference type="AlphaFoldDB" id="A0A2H3DUE8"/>
<dbReference type="InParanoid" id="A0A2H3DUE8"/>
<gene>
    <name evidence="2" type="ORF">ARMGADRAFT_1081313</name>
</gene>
<proteinExistence type="predicted"/>
<dbReference type="EMBL" id="KZ293660">
    <property type="protein sequence ID" value="PBK91903.1"/>
    <property type="molecule type" value="Genomic_DNA"/>
</dbReference>
<protein>
    <recommendedName>
        <fullName evidence="1">DUF6570 domain-containing protein</fullName>
    </recommendedName>
</protein>
<evidence type="ECO:0000313" key="2">
    <source>
        <dbReference type="EMBL" id="PBK91903.1"/>
    </source>
</evidence>
<dbReference type="Pfam" id="PF20209">
    <property type="entry name" value="DUF6570"/>
    <property type="match status" value="1"/>
</dbReference>
<dbReference type="STRING" id="47427.A0A2H3DUE8"/>
<dbReference type="InterPro" id="IPR046700">
    <property type="entry name" value="DUF6570"/>
</dbReference>
<dbReference type="OMA" id="YGLIGEY"/>
<name>A0A2H3DUE8_ARMGA</name>